<dbReference type="InterPro" id="IPR012337">
    <property type="entry name" value="RNaseH-like_sf"/>
</dbReference>
<organism evidence="3 4">
    <name type="scientific">Klebsiella phage BUCT_47333</name>
    <dbReference type="NCBI Taxonomy" id="2849972"/>
    <lineage>
        <taxon>Viruses</taxon>
        <taxon>Duplodnaviria</taxon>
        <taxon>Heunggongvirae</taxon>
        <taxon>Uroviricota</taxon>
        <taxon>Caudoviricetes</taxon>
        <taxon>Jameshumphriesvirinae</taxon>
        <taxon>Ringroadvirus</taxon>
        <taxon>Ringroadvirus BUCT47333</taxon>
    </lineage>
</organism>
<reference evidence="3" key="1">
    <citation type="submission" date="2021-06" db="EMBL/GenBank/DDBJ databases">
        <authorList>
            <person name="Zhang G."/>
            <person name="Liu Y."/>
            <person name="Wang J."/>
            <person name="Chen Y."/>
        </authorList>
    </citation>
    <scope>NUCLEOTIDE SEQUENCE</scope>
    <source>
        <strain evidence="3">Klebsiella pneumoniae 1118</strain>
    </source>
</reference>
<evidence type="ECO:0000256" key="2">
    <source>
        <dbReference type="ARBA" id="ARBA00022801"/>
    </source>
</evidence>
<dbReference type="GO" id="GO:0016787">
    <property type="term" value="F:hydrolase activity"/>
    <property type="evidence" value="ECO:0007669"/>
    <property type="project" value="UniProtKB-KW"/>
</dbReference>
<dbReference type="SUPFAM" id="SSF53098">
    <property type="entry name" value="Ribonuclease H-like"/>
    <property type="match status" value="1"/>
</dbReference>
<dbReference type="InterPro" id="IPR043502">
    <property type="entry name" value="DNA/RNA_pol_sf"/>
</dbReference>
<accession>A0AAE7S284</accession>
<dbReference type="EMBL" id="MZ398021">
    <property type="protein sequence ID" value="QXG78644.1"/>
    <property type="molecule type" value="Genomic_DNA"/>
</dbReference>
<keyword evidence="2" id="KW-0378">Hydrolase</keyword>
<proteinExistence type="predicted"/>
<dbReference type="GO" id="GO:0004518">
    <property type="term" value="F:nuclease activity"/>
    <property type="evidence" value="ECO:0007669"/>
    <property type="project" value="UniProtKB-KW"/>
</dbReference>
<dbReference type="RefSeq" id="YP_010683781.1">
    <property type="nucleotide sequence ID" value="NC_071130.1"/>
</dbReference>
<evidence type="ECO:0000313" key="3">
    <source>
        <dbReference type="EMBL" id="QXG78644.1"/>
    </source>
</evidence>
<dbReference type="SUPFAM" id="SSF56672">
    <property type="entry name" value="DNA/RNA polymerases"/>
    <property type="match status" value="1"/>
</dbReference>
<dbReference type="Proteomes" id="UP000828234">
    <property type="component" value="Segment"/>
</dbReference>
<evidence type="ECO:0000313" key="4">
    <source>
        <dbReference type="Proteomes" id="UP000828234"/>
    </source>
</evidence>
<dbReference type="InterPro" id="IPR023211">
    <property type="entry name" value="DNA_pol_palm_dom_sf"/>
</dbReference>
<protein>
    <submittedName>
        <fullName evidence="3">DNA polymerase</fullName>
    </submittedName>
</protein>
<name>A0AAE7S284_9CAUD</name>
<dbReference type="GeneID" id="78058319"/>
<dbReference type="Gene3D" id="3.90.1600.10">
    <property type="entry name" value="Palm domain of DNA polymerase"/>
    <property type="match status" value="1"/>
</dbReference>
<evidence type="ECO:0000256" key="1">
    <source>
        <dbReference type="ARBA" id="ARBA00022722"/>
    </source>
</evidence>
<dbReference type="KEGG" id="vg:78058319"/>
<keyword evidence="4" id="KW-1185">Reference proteome</keyword>
<keyword evidence="1" id="KW-0540">Nuclease</keyword>
<sequence length="735" mass="84451">MHYLSKCEDATCGKNYPADLHNCPHCGADSAFSSIAPLDPKWWSYDIETYPNIFTATFIHAATDMELVYEISDRKNQQQEMVDFMFNLGKSGAWGVGFNNMSFDYPVLHFIAHNPGCTVEDIYDCSQRTIKASNVNRWSVMVWDRDQIFPQLDLLLLNHFDNKARMTSLKALEVAMKSPNVKDLPFPVGMALNDAQKDELITYNIHDVRETTKFMMRCLSAIQFREELCQTHGRNFMNHNDTKIGKDYFVMELEKNGIQCFNRDDNGRKLGPRQTPRESICFADVIFPYIKFERTEFNEILKRFQSKTIYKKELDELEKAEGKKDKLVTKGVFSDLECTINGYTFVFGVGGIHGSVESQIVETNDTRQLVDIDVSSMYPSIAIANRIYPEHLGEKFCDINEYFFNERMRVGKKTTPGAVYKLSMNGVYGDSNNAFGPFYDPKYTMTVTVNGQLMLAMLCERLLTVPGLTIVQSNTDGVTMLCPHVELGRMRALCKQWEAITKLELEEVFYKRMPIRDVNNYLALDNKGNVKRKGAYEYEYQWHQDPSATVVGKAAEAALLFDTDIRTFITQHRDPFDFMLRAKVPRSARLVMRWPEWGAEREMQNTTRVFISRNGGSLVKLLPPTGVPGTWKRKNGIKDDVYNAVMREISPQSYEEMDFGKIDTGEYDSIGTPWDERIHTKSRSKHDAVRETGMYVGWKVTECADAKDFDWGSLDYEYYVKEAEKLVLPLTNASK</sequence>